<keyword evidence="9 22" id="KW-0812">Transmembrane</keyword>
<dbReference type="FunFam" id="3.80.10.10:FF:000129">
    <property type="entry name" value="Leucine-rich repeat receptor-like kinase"/>
    <property type="match status" value="1"/>
</dbReference>
<dbReference type="InterPro" id="IPR003591">
    <property type="entry name" value="Leu-rich_rpt_typical-subtyp"/>
</dbReference>
<feature type="region of interest" description="Disordered" evidence="21">
    <location>
        <begin position="1127"/>
        <end position="1147"/>
    </location>
</feature>
<evidence type="ECO:0000313" key="24">
    <source>
        <dbReference type="EMBL" id="PTQ35293.1"/>
    </source>
</evidence>
<proteinExistence type="inferred from homology"/>
<evidence type="ECO:0000256" key="22">
    <source>
        <dbReference type="SAM" id="Phobius"/>
    </source>
</evidence>
<dbReference type="FunFam" id="3.80.10.10:FF:000041">
    <property type="entry name" value="LRR receptor-like serine/threonine-protein kinase ERECTA"/>
    <property type="match status" value="1"/>
</dbReference>
<dbReference type="InterPro" id="IPR051716">
    <property type="entry name" value="Plant_RL_S/T_kinase"/>
</dbReference>
<evidence type="ECO:0000256" key="9">
    <source>
        <dbReference type="ARBA" id="ARBA00022692"/>
    </source>
</evidence>
<dbReference type="Pfam" id="PF00560">
    <property type="entry name" value="LRR_1"/>
    <property type="match status" value="10"/>
</dbReference>
<dbReference type="EMBL" id="KZ772744">
    <property type="protein sequence ID" value="PTQ35293.1"/>
    <property type="molecule type" value="Genomic_DNA"/>
</dbReference>
<comment type="similarity">
    <text evidence="2">Belongs to the protein kinase superfamily. Ser/Thr protein kinase family.</text>
</comment>
<dbReference type="GO" id="GO:0009755">
    <property type="term" value="P:hormone-mediated signaling pathway"/>
    <property type="evidence" value="ECO:0000318"/>
    <property type="project" value="GO_Central"/>
</dbReference>
<evidence type="ECO:0000256" key="21">
    <source>
        <dbReference type="SAM" id="MobiDB-lite"/>
    </source>
</evidence>
<keyword evidence="25" id="KW-1185">Reference proteome</keyword>
<dbReference type="PROSITE" id="PS51450">
    <property type="entry name" value="LRR"/>
    <property type="match status" value="1"/>
</dbReference>
<evidence type="ECO:0000256" key="1">
    <source>
        <dbReference type="ARBA" id="ARBA00004162"/>
    </source>
</evidence>
<dbReference type="PROSITE" id="PS00108">
    <property type="entry name" value="PROTEIN_KINASE_ST"/>
    <property type="match status" value="1"/>
</dbReference>
<feature type="compositionally biased region" description="Polar residues" evidence="21">
    <location>
        <begin position="1133"/>
        <end position="1147"/>
    </location>
</feature>
<dbReference type="Proteomes" id="UP000244005">
    <property type="component" value="Unassembled WGS sequence"/>
</dbReference>
<dbReference type="Pfam" id="PF08263">
    <property type="entry name" value="LRRNT_2"/>
    <property type="match status" value="1"/>
</dbReference>
<dbReference type="PANTHER" id="PTHR48053">
    <property type="entry name" value="LEUCINE RICH REPEAT FAMILY PROTEIN, EXPRESSED"/>
    <property type="match status" value="1"/>
</dbReference>
<comment type="catalytic activity">
    <reaction evidence="20">
        <text>L-seryl-[protein] + ATP = O-phospho-L-seryl-[protein] + ADP + H(+)</text>
        <dbReference type="Rhea" id="RHEA:17989"/>
        <dbReference type="Rhea" id="RHEA-COMP:9863"/>
        <dbReference type="Rhea" id="RHEA-COMP:11604"/>
        <dbReference type="ChEBI" id="CHEBI:15378"/>
        <dbReference type="ChEBI" id="CHEBI:29999"/>
        <dbReference type="ChEBI" id="CHEBI:30616"/>
        <dbReference type="ChEBI" id="CHEBI:83421"/>
        <dbReference type="ChEBI" id="CHEBI:456216"/>
        <dbReference type="EC" id="2.7.11.1"/>
    </reaction>
</comment>
<comment type="subcellular location">
    <subcellularLocation>
        <location evidence="1">Cell membrane</location>
        <topology evidence="1">Single-pass membrane protein</topology>
    </subcellularLocation>
</comment>
<evidence type="ECO:0000313" key="25">
    <source>
        <dbReference type="Proteomes" id="UP000244005"/>
    </source>
</evidence>
<evidence type="ECO:0000256" key="18">
    <source>
        <dbReference type="ARBA" id="ARBA00023180"/>
    </source>
</evidence>
<keyword evidence="15 22" id="KW-1133">Transmembrane helix</keyword>
<comment type="catalytic activity">
    <reaction evidence="19">
        <text>L-threonyl-[protein] + ATP = O-phospho-L-threonyl-[protein] + ADP + H(+)</text>
        <dbReference type="Rhea" id="RHEA:46608"/>
        <dbReference type="Rhea" id="RHEA-COMP:11060"/>
        <dbReference type="Rhea" id="RHEA-COMP:11605"/>
        <dbReference type="ChEBI" id="CHEBI:15378"/>
        <dbReference type="ChEBI" id="CHEBI:30013"/>
        <dbReference type="ChEBI" id="CHEBI:30616"/>
        <dbReference type="ChEBI" id="CHEBI:61977"/>
        <dbReference type="ChEBI" id="CHEBI:456216"/>
        <dbReference type="EC" id="2.7.11.1"/>
    </reaction>
</comment>
<keyword evidence="16 22" id="KW-0472">Membrane</keyword>
<dbReference type="Gene3D" id="3.30.200.20">
    <property type="entry name" value="Phosphorylase Kinase, domain 1"/>
    <property type="match status" value="1"/>
</dbReference>
<evidence type="ECO:0000256" key="11">
    <source>
        <dbReference type="ARBA" id="ARBA00022737"/>
    </source>
</evidence>
<evidence type="ECO:0000256" key="17">
    <source>
        <dbReference type="ARBA" id="ARBA00023170"/>
    </source>
</evidence>
<keyword evidence="8" id="KW-0808">Transferase</keyword>
<dbReference type="CDD" id="cd14066">
    <property type="entry name" value="STKc_IRAK"/>
    <property type="match status" value="1"/>
</dbReference>
<keyword evidence="14" id="KW-0067">ATP-binding</keyword>
<feature type="transmembrane region" description="Helical" evidence="22">
    <location>
        <begin position="765"/>
        <end position="787"/>
    </location>
</feature>
<accession>A0A2R6WN65</accession>
<dbReference type="GO" id="GO:0004674">
    <property type="term" value="F:protein serine/threonine kinase activity"/>
    <property type="evidence" value="ECO:0007669"/>
    <property type="project" value="UniProtKB-KW"/>
</dbReference>
<keyword evidence="10" id="KW-0732">Signal</keyword>
<evidence type="ECO:0000256" key="3">
    <source>
        <dbReference type="ARBA" id="ARBA00012513"/>
    </source>
</evidence>
<evidence type="ECO:0000256" key="5">
    <source>
        <dbReference type="ARBA" id="ARBA00022527"/>
    </source>
</evidence>
<evidence type="ECO:0000256" key="16">
    <source>
        <dbReference type="ARBA" id="ARBA00023136"/>
    </source>
</evidence>
<keyword evidence="4" id="KW-1003">Cell membrane</keyword>
<evidence type="ECO:0000256" key="4">
    <source>
        <dbReference type="ARBA" id="ARBA00022475"/>
    </source>
</evidence>
<dbReference type="PANTHER" id="PTHR48053:SF32">
    <property type="entry name" value="LEUCINE RICH REPEAT FAMILY PROTEIN, EXPRESSED"/>
    <property type="match status" value="1"/>
</dbReference>
<dbReference type="FunFam" id="1.10.510.10:FF:000358">
    <property type="entry name" value="Putative leucine-rich repeat receptor-like serine/threonine-protein kinase"/>
    <property type="match status" value="1"/>
</dbReference>
<name>A0A2R6WN65_MARPO</name>
<keyword evidence="12" id="KW-0547">Nucleotide-binding</keyword>
<dbReference type="InterPro" id="IPR011009">
    <property type="entry name" value="Kinase-like_dom_sf"/>
</dbReference>
<dbReference type="InterPro" id="IPR008271">
    <property type="entry name" value="Ser/Thr_kinase_AS"/>
</dbReference>
<evidence type="ECO:0000256" key="8">
    <source>
        <dbReference type="ARBA" id="ARBA00022679"/>
    </source>
</evidence>
<dbReference type="Pfam" id="PF00069">
    <property type="entry name" value="Pkinase"/>
    <property type="match status" value="1"/>
</dbReference>
<dbReference type="PROSITE" id="PS50011">
    <property type="entry name" value="PROTEIN_KINASE_DOM"/>
    <property type="match status" value="1"/>
</dbReference>
<keyword evidence="5" id="KW-0723">Serine/threonine-protein kinase</keyword>
<evidence type="ECO:0000256" key="13">
    <source>
        <dbReference type="ARBA" id="ARBA00022777"/>
    </source>
</evidence>
<dbReference type="SMART" id="SM00369">
    <property type="entry name" value="LRR_TYP"/>
    <property type="match status" value="9"/>
</dbReference>
<dbReference type="GO" id="GO:0038023">
    <property type="term" value="F:signaling receptor activity"/>
    <property type="evidence" value="ECO:0000318"/>
    <property type="project" value="GO_Central"/>
</dbReference>
<reference evidence="24" key="2">
    <citation type="submission" date="2017-12" db="EMBL/GenBank/DDBJ databases">
        <title>WGS assembly of Marchantia polymorpha.</title>
        <authorList>
            <person name="Bowman J.L."/>
            <person name="Kohchi T."/>
            <person name="Yamato K.T."/>
            <person name="Jenkins J."/>
            <person name="Shu S."/>
            <person name="Ishizaki K."/>
            <person name="Yamaoka S."/>
            <person name="Nishihama R."/>
            <person name="Nakamura Y."/>
            <person name="Berger F."/>
            <person name="Adam C."/>
            <person name="Aki S.S."/>
            <person name="Althoff F."/>
            <person name="Araki T."/>
            <person name="Arteaga-Vazquez M.A."/>
            <person name="Balasubrmanian S."/>
            <person name="Bauer D."/>
            <person name="Boehm C.R."/>
            <person name="Briginshaw L."/>
            <person name="Caballero-Perez J."/>
            <person name="Catarino B."/>
            <person name="Chen F."/>
            <person name="Chiyoda S."/>
            <person name="Chovatia M."/>
            <person name="Davies K.M."/>
            <person name="Delmans M."/>
            <person name="Demura T."/>
            <person name="Dierschke T."/>
            <person name="Dolan L."/>
            <person name="Dorantes-Acosta A.E."/>
            <person name="Eklund D.M."/>
            <person name="Florent S.N."/>
            <person name="Flores-Sandoval E."/>
            <person name="Fujiyama A."/>
            <person name="Fukuzawa H."/>
            <person name="Galik B."/>
            <person name="Grimanelli D."/>
            <person name="Grimwood J."/>
            <person name="Grossniklaus U."/>
            <person name="Hamada T."/>
            <person name="Haseloff J."/>
            <person name="Hetherington A.J."/>
            <person name="Higo A."/>
            <person name="Hirakawa Y."/>
            <person name="Hundley H.N."/>
            <person name="Ikeda Y."/>
            <person name="Inoue K."/>
            <person name="Inoue S."/>
            <person name="Ishida S."/>
            <person name="Jia Q."/>
            <person name="Kakita M."/>
            <person name="Kanazawa T."/>
            <person name="Kawai Y."/>
            <person name="Kawashima T."/>
            <person name="Kennedy M."/>
            <person name="Kinose K."/>
            <person name="Kinoshita T."/>
            <person name="Kohara Y."/>
            <person name="Koide E."/>
            <person name="Komatsu K."/>
            <person name="Kopischke S."/>
            <person name="Kubo M."/>
            <person name="Kyozuka J."/>
            <person name="Lagercrantz U."/>
            <person name="Lin S.S."/>
            <person name="Lindquist E."/>
            <person name="Lipzen A.M."/>
            <person name="Lu C."/>
            <person name="Luna E.D."/>
            <person name="Martienssen R.A."/>
            <person name="Minamino N."/>
            <person name="Mizutani M."/>
            <person name="Mizutani M."/>
            <person name="Mochizuki N."/>
            <person name="Monte I."/>
            <person name="Mosher R."/>
            <person name="Nagasaki H."/>
            <person name="Nakagami H."/>
            <person name="Naramoto S."/>
            <person name="Nishitani K."/>
            <person name="Ohtani M."/>
            <person name="Okamoto T."/>
            <person name="Okumura M."/>
            <person name="Phillips J."/>
            <person name="Pollak B."/>
            <person name="Reinders A."/>
            <person name="Roevekamp M."/>
            <person name="Sano R."/>
            <person name="Sawa S."/>
            <person name="Schmid M.W."/>
            <person name="Shirakawa M."/>
            <person name="Solano R."/>
            <person name="Spunde A."/>
            <person name="Suetsugu N."/>
            <person name="Sugano S."/>
            <person name="Sugiyama A."/>
            <person name="Sun R."/>
            <person name="Suzuki Y."/>
            <person name="Takenaka M."/>
            <person name="Takezawa D."/>
            <person name="Tomogane H."/>
            <person name="Tsuzuki M."/>
            <person name="Ueda T."/>
            <person name="Umeda M."/>
            <person name="Ward J.M."/>
            <person name="Watanabe Y."/>
            <person name="Yazaki K."/>
            <person name="Yokoyama R."/>
            <person name="Yoshitake Y."/>
            <person name="Yotsui I."/>
            <person name="Zachgo S."/>
            <person name="Schmutz J."/>
        </authorList>
    </citation>
    <scope>NUCLEOTIDE SEQUENCE [LARGE SCALE GENOMIC DNA]</scope>
    <source>
        <strain evidence="24">Tak-1</strain>
    </source>
</reference>
<dbReference type="Pfam" id="PF13855">
    <property type="entry name" value="LRR_8"/>
    <property type="match status" value="2"/>
</dbReference>
<dbReference type="SMART" id="SM00220">
    <property type="entry name" value="S_TKc"/>
    <property type="match status" value="1"/>
</dbReference>
<dbReference type="GO" id="GO:0005886">
    <property type="term" value="C:plasma membrane"/>
    <property type="evidence" value="ECO:0000318"/>
    <property type="project" value="GO_Central"/>
</dbReference>
<dbReference type="EMBL" id="KZ772744">
    <property type="protein sequence ID" value="PTQ35292.1"/>
    <property type="molecule type" value="Genomic_DNA"/>
</dbReference>
<dbReference type="InterPro" id="IPR000719">
    <property type="entry name" value="Prot_kinase_dom"/>
</dbReference>
<evidence type="ECO:0000256" key="6">
    <source>
        <dbReference type="ARBA" id="ARBA00022553"/>
    </source>
</evidence>
<organism evidence="24 25">
    <name type="scientific">Marchantia polymorpha</name>
    <name type="common">Common liverwort</name>
    <name type="synonym">Marchantia aquatica</name>
    <dbReference type="NCBI Taxonomy" id="3197"/>
    <lineage>
        <taxon>Eukaryota</taxon>
        <taxon>Viridiplantae</taxon>
        <taxon>Streptophyta</taxon>
        <taxon>Embryophyta</taxon>
        <taxon>Marchantiophyta</taxon>
        <taxon>Marchantiopsida</taxon>
        <taxon>Marchantiidae</taxon>
        <taxon>Marchantiales</taxon>
        <taxon>Marchantiaceae</taxon>
        <taxon>Marchantia</taxon>
    </lineage>
</organism>
<dbReference type="OrthoDB" id="1668230at2759"/>
<keyword evidence="13" id="KW-0418">Kinase</keyword>
<sequence>MLVSSTGPPVIPDAEDVQILLAVKSQFDNAEDVLTDWSNSSTASACTWTAVSCGGPTGGRVVGLNLGNQNLSGKIPPSLGMLPFLQLLNLSTNSLAGQIPPSLGNCTQLAYLNLVANRLQGEIPYFGDPAVTFRELVYMNFGRNRLSGPIPDWLGNVSSLVKLSFHHNKLTGGIPTTISQLSNLQLLYLSLNDLTGPVPPSIANCSALTTLALDMNDLDGPIPSELGQLSNLDNLYLGTNEFTGQVPVAILTNCTELKVLLFENNNLVGGIPPEVGRLQALETLYMRGNKLTGPIPVSFANCSSLSWLSLDDNQLTGDVPWELGRLQSLTSLNLWNNNLTNILPPSLANCTSLNRLTFGRNDGLVADGQSLTPQPFPAWLSSLTDLSYLQLMTVGLEGPIPPSLFNCTQLTTLHMPHNNLTGAIPESLGDLIFLQDIILTGNRLSGRIPESIGNLTWLWNLFLDDNDLEGPLPTGLRDLISLEELQLASNRLSGEIPSAPGFWSHPNLMRITLRDNALAGSIESCFGNLSALAFLDLSFNGLTGPLPSALGSRSPALSRLVLNDNRLGGPVPGDLFAGCAGLASLQLQRNELSGPLPRSVGQLVSLTLLDLSSNGFSGPLPWLGQLSALNLLNLSWNRFSGGLLQDGGTLDLPDKTLVDVDLSHNNFSGSLPSELSTLRGLESLDLSDNLFSGPIPQGLSQLEGLRRFNVSFNELEGPIPTTGVFARINLTDAFLGNPELCGSAVGRNCSAPGAPGCKGLHCRDAVIGVSCAAGALALLALGAWLWVWRRATQTRADHVAYADASIRLAFPRSTKVLTLSAESLKTATEGFSAEYLIGEGAGTRVYKVVVPESGHVFAAKVLHSGRATESLEKHLLEEFQTLGKLRHRNVLRVLGFCSSAELKAAILEYMPNGSLHEHLHGLPPAGGTLSWASRLNIAMGVAHGLLYLHEEFPEPIIHRDLKPMNVLLDDDLEPKICDFGLGKFVFHHEAGEATATALCGTIGYIPPEYTTSTRVSTKGDVYAYGVIVLELLTGRHPTEHSFGEDEDLVTWAQSSANVVDIIDPTIVPHEQKAGLQLQQVTLLLQVALLCCRSMPQSRPTMRDVLGMLLQIKEPNFKPHVNIVVENHPINSPDGVQTPTDSNSTSLS</sequence>
<evidence type="ECO:0000256" key="14">
    <source>
        <dbReference type="ARBA" id="ARBA00022840"/>
    </source>
</evidence>
<dbReference type="InterPro" id="IPR001611">
    <property type="entry name" value="Leu-rich_rpt"/>
</dbReference>
<evidence type="ECO:0000259" key="23">
    <source>
        <dbReference type="PROSITE" id="PS50011"/>
    </source>
</evidence>
<evidence type="ECO:0000256" key="15">
    <source>
        <dbReference type="ARBA" id="ARBA00022989"/>
    </source>
</evidence>
<keyword evidence="11" id="KW-0677">Repeat</keyword>
<evidence type="ECO:0000256" key="12">
    <source>
        <dbReference type="ARBA" id="ARBA00022741"/>
    </source>
</evidence>
<evidence type="ECO:0000256" key="20">
    <source>
        <dbReference type="ARBA" id="ARBA00048679"/>
    </source>
</evidence>
<evidence type="ECO:0000256" key="10">
    <source>
        <dbReference type="ARBA" id="ARBA00022729"/>
    </source>
</evidence>
<feature type="domain" description="Protein kinase" evidence="23">
    <location>
        <begin position="831"/>
        <end position="1130"/>
    </location>
</feature>
<gene>
    <name evidence="24" type="ORF">MARPO_0072s0039</name>
</gene>
<dbReference type="InterPro" id="IPR032675">
    <property type="entry name" value="LRR_dom_sf"/>
</dbReference>
<dbReference type="Gene3D" id="1.10.510.10">
    <property type="entry name" value="Transferase(Phosphotransferase) domain 1"/>
    <property type="match status" value="1"/>
</dbReference>
<reference evidence="25" key="1">
    <citation type="journal article" date="2017" name="Cell">
        <title>Insights into land plant evolution garnered from the Marchantia polymorpha genome.</title>
        <authorList>
            <person name="Bowman J.L."/>
            <person name="Kohchi T."/>
            <person name="Yamato K.T."/>
            <person name="Jenkins J."/>
            <person name="Shu S."/>
            <person name="Ishizaki K."/>
            <person name="Yamaoka S."/>
            <person name="Nishihama R."/>
            <person name="Nakamura Y."/>
            <person name="Berger F."/>
            <person name="Adam C."/>
            <person name="Aki S.S."/>
            <person name="Althoff F."/>
            <person name="Araki T."/>
            <person name="Arteaga-Vazquez M.A."/>
            <person name="Balasubrmanian S."/>
            <person name="Barry K."/>
            <person name="Bauer D."/>
            <person name="Boehm C.R."/>
            <person name="Briginshaw L."/>
            <person name="Caballero-Perez J."/>
            <person name="Catarino B."/>
            <person name="Chen F."/>
            <person name="Chiyoda S."/>
            <person name="Chovatia M."/>
            <person name="Davies K.M."/>
            <person name="Delmans M."/>
            <person name="Demura T."/>
            <person name="Dierschke T."/>
            <person name="Dolan L."/>
            <person name="Dorantes-Acosta A.E."/>
            <person name="Eklund D.M."/>
            <person name="Florent S.N."/>
            <person name="Flores-Sandoval E."/>
            <person name="Fujiyama A."/>
            <person name="Fukuzawa H."/>
            <person name="Galik B."/>
            <person name="Grimanelli D."/>
            <person name="Grimwood J."/>
            <person name="Grossniklaus U."/>
            <person name="Hamada T."/>
            <person name="Haseloff J."/>
            <person name="Hetherington A.J."/>
            <person name="Higo A."/>
            <person name="Hirakawa Y."/>
            <person name="Hundley H.N."/>
            <person name="Ikeda Y."/>
            <person name="Inoue K."/>
            <person name="Inoue S.I."/>
            <person name="Ishida S."/>
            <person name="Jia Q."/>
            <person name="Kakita M."/>
            <person name="Kanazawa T."/>
            <person name="Kawai Y."/>
            <person name="Kawashima T."/>
            <person name="Kennedy M."/>
            <person name="Kinose K."/>
            <person name="Kinoshita T."/>
            <person name="Kohara Y."/>
            <person name="Koide E."/>
            <person name="Komatsu K."/>
            <person name="Kopischke S."/>
            <person name="Kubo M."/>
            <person name="Kyozuka J."/>
            <person name="Lagercrantz U."/>
            <person name="Lin S.S."/>
            <person name="Lindquist E."/>
            <person name="Lipzen A.M."/>
            <person name="Lu C.W."/>
            <person name="De Luna E."/>
            <person name="Martienssen R.A."/>
            <person name="Minamino N."/>
            <person name="Mizutani M."/>
            <person name="Mizutani M."/>
            <person name="Mochizuki N."/>
            <person name="Monte I."/>
            <person name="Mosher R."/>
            <person name="Nagasaki H."/>
            <person name="Nakagami H."/>
            <person name="Naramoto S."/>
            <person name="Nishitani K."/>
            <person name="Ohtani M."/>
            <person name="Okamoto T."/>
            <person name="Okumura M."/>
            <person name="Phillips J."/>
            <person name="Pollak B."/>
            <person name="Reinders A."/>
            <person name="Rovekamp M."/>
            <person name="Sano R."/>
            <person name="Sawa S."/>
            <person name="Schmid M.W."/>
            <person name="Shirakawa M."/>
            <person name="Solano R."/>
            <person name="Spunde A."/>
            <person name="Suetsugu N."/>
            <person name="Sugano S."/>
            <person name="Sugiyama A."/>
            <person name="Sun R."/>
            <person name="Suzuki Y."/>
            <person name="Takenaka M."/>
            <person name="Takezawa D."/>
            <person name="Tomogane H."/>
            <person name="Tsuzuki M."/>
            <person name="Ueda T."/>
            <person name="Umeda M."/>
            <person name="Ward J.M."/>
            <person name="Watanabe Y."/>
            <person name="Yazaki K."/>
            <person name="Yokoyama R."/>
            <person name="Yoshitake Y."/>
            <person name="Yotsui I."/>
            <person name="Zachgo S."/>
            <person name="Schmutz J."/>
        </authorList>
    </citation>
    <scope>NUCLEOTIDE SEQUENCE [LARGE SCALE GENOMIC DNA]</scope>
    <source>
        <strain evidence="25">Tak-1</strain>
    </source>
</reference>
<dbReference type="FunFam" id="3.80.10.10:FF:000095">
    <property type="entry name" value="LRR receptor-like serine/threonine-protein kinase GSO1"/>
    <property type="match status" value="2"/>
</dbReference>
<dbReference type="GO" id="GO:0005524">
    <property type="term" value="F:ATP binding"/>
    <property type="evidence" value="ECO:0007669"/>
    <property type="project" value="UniProtKB-KW"/>
</dbReference>
<dbReference type="InterPro" id="IPR013210">
    <property type="entry name" value="LRR_N_plant-typ"/>
</dbReference>
<dbReference type="Gene3D" id="3.80.10.10">
    <property type="entry name" value="Ribonuclease Inhibitor"/>
    <property type="match status" value="6"/>
</dbReference>
<keyword evidence="6" id="KW-0597">Phosphoprotein</keyword>
<keyword evidence="17" id="KW-0675">Receptor</keyword>
<evidence type="ECO:0000256" key="7">
    <source>
        <dbReference type="ARBA" id="ARBA00022614"/>
    </source>
</evidence>
<dbReference type="SUPFAM" id="SSF52058">
    <property type="entry name" value="L domain-like"/>
    <property type="match status" value="3"/>
</dbReference>
<dbReference type="FunFam" id="3.80.10.10:FF:000722">
    <property type="entry name" value="Leucine-rich repeat receptor-like protein kinase"/>
    <property type="match status" value="1"/>
</dbReference>
<dbReference type="SUPFAM" id="SSF56112">
    <property type="entry name" value="Protein kinase-like (PK-like)"/>
    <property type="match status" value="1"/>
</dbReference>
<evidence type="ECO:0000256" key="2">
    <source>
        <dbReference type="ARBA" id="ARBA00008684"/>
    </source>
</evidence>
<evidence type="ECO:0000256" key="19">
    <source>
        <dbReference type="ARBA" id="ARBA00047899"/>
    </source>
</evidence>
<keyword evidence="7" id="KW-0433">Leucine-rich repeat</keyword>
<dbReference type="EC" id="2.7.11.1" evidence="3"/>
<keyword evidence="18" id="KW-0325">Glycoprotein</keyword>
<protein>
    <recommendedName>
        <fullName evidence="3">non-specific serine/threonine protein kinase</fullName>
        <ecNumber evidence="3">2.7.11.1</ecNumber>
    </recommendedName>
</protein>
<dbReference type="AlphaFoldDB" id="A0A2R6WN65"/>